<protein>
    <submittedName>
        <fullName evidence="1">Aspartyl protease family protein</fullName>
    </submittedName>
</protein>
<dbReference type="GO" id="GO:0008233">
    <property type="term" value="F:peptidase activity"/>
    <property type="evidence" value="ECO:0007669"/>
    <property type="project" value="UniProtKB-KW"/>
</dbReference>
<dbReference type="Pfam" id="PF13650">
    <property type="entry name" value="Asp_protease_2"/>
    <property type="match status" value="1"/>
</dbReference>
<keyword evidence="1" id="KW-0378">Hydrolase</keyword>
<dbReference type="PROSITE" id="PS00141">
    <property type="entry name" value="ASP_PROTEASE"/>
    <property type="match status" value="1"/>
</dbReference>
<evidence type="ECO:0000313" key="1">
    <source>
        <dbReference type="EMBL" id="MFC3096579.1"/>
    </source>
</evidence>
<accession>A0ABV7E1H8</accession>
<reference evidence="2" key="1">
    <citation type="journal article" date="2019" name="Int. J. Syst. Evol. Microbiol.">
        <title>The Global Catalogue of Microorganisms (GCM) 10K type strain sequencing project: providing services to taxonomists for standard genome sequencing and annotation.</title>
        <authorList>
            <consortium name="The Broad Institute Genomics Platform"/>
            <consortium name="The Broad Institute Genome Sequencing Center for Infectious Disease"/>
            <person name="Wu L."/>
            <person name="Ma J."/>
        </authorList>
    </citation>
    <scope>NUCLEOTIDE SEQUENCE [LARGE SCALE GENOMIC DNA]</scope>
    <source>
        <strain evidence="2">KCTC 52607</strain>
    </source>
</reference>
<dbReference type="GO" id="GO:0006508">
    <property type="term" value="P:proteolysis"/>
    <property type="evidence" value="ECO:0007669"/>
    <property type="project" value="UniProtKB-KW"/>
</dbReference>
<proteinExistence type="predicted"/>
<gene>
    <name evidence="1" type="ORF">ACFODU_02030</name>
</gene>
<comment type="caution">
    <text evidence="1">The sequence shown here is derived from an EMBL/GenBank/DDBJ whole genome shotgun (WGS) entry which is preliminary data.</text>
</comment>
<dbReference type="Proteomes" id="UP001595456">
    <property type="component" value="Unassembled WGS sequence"/>
</dbReference>
<evidence type="ECO:0000313" key="2">
    <source>
        <dbReference type="Proteomes" id="UP001595456"/>
    </source>
</evidence>
<dbReference type="InterPro" id="IPR021109">
    <property type="entry name" value="Peptidase_aspartic_dom_sf"/>
</dbReference>
<sequence>MAVLASRDPNDISFEIYTALLDTGATASWISRKIVERFSLVSVGKKPVVVATEIRQRPAYVFRLGLLGDDQMPTAIPIIFAETIGFVIDQASGFDVLLGMDVLSETDFSMYRDGRWTLKFG</sequence>
<organism evidence="1 2">
    <name type="scientific">Alteraurantiacibacter palmitatis</name>
    <dbReference type="NCBI Taxonomy" id="2054628"/>
    <lineage>
        <taxon>Bacteria</taxon>
        <taxon>Pseudomonadati</taxon>
        <taxon>Pseudomonadota</taxon>
        <taxon>Alphaproteobacteria</taxon>
        <taxon>Sphingomonadales</taxon>
        <taxon>Erythrobacteraceae</taxon>
        <taxon>Alteraurantiacibacter</taxon>
    </lineage>
</organism>
<dbReference type="Gene3D" id="2.40.70.10">
    <property type="entry name" value="Acid Proteases"/>
    <property type="match status" value="1"/>
</dbReference>
<name>A0ABV7E1H8_9SPHN</name>
<dbReference type="InterPro" id="IPR001969">
    <property type="entry name" value="Aspartic_peptidase_AS"/>
</dbReference>
<dbReference type="SUPFAM" id="SSF50630">
    <property type="entry name" value="Acid proteases"/>
    <property type="match status" value="1"/>
</dbReference>
<keyword evidence="1" id="KW-0645">Protease</keyword>
<keyword evidence="2" id="KW-1185">Reference proteome</keyword>
<dbReference type="EMBL" id="JBHRST010000002">
    <property type="protein sequence ID" value="MFC3096579.1"/>
    <property type="molecule type" value="Genomic_DNA"/>
</dbReference>
<dbReference type="RefSeq" id="WP_336925587.1">
    <property type="nucleotide sequence ID" value="NZ_JBANRO010000004.1"/>
</dbReference>